<dbReference type="InterPro" id="IPR036291">
    <property type="entry name" value="NAD(P)-bd_dom_sf"/>
</dbReference>
<proteinExistence type="inferred from homology"/>
<evidence type="ECO:0000259" key="14">
    <source>
        <dbReference type="Pfam" id="PF01113"/>
    </source>
</evidence>
<dbReference type="AlphaFoldDB" id="A0A948W5D5"/>
<dbReference type="GO" id="GO:0005829">
    <property type="term" value="C:cytosol"/>
    <property type="evidence" value="ECO:0007669"/>
    <property type="project" value="TreeGrafter"/>
</dbReference>
<dbReference type="EMBL" id="JAHJDP010000028">
    <property type="protein sequence ID" value="MBU2690294.1"/>
    <property type="molecule type" value="Genomic_DNA"/>
</dbReference>
<dbReference type="SUPFAM" id="SSF55347">
    <property type="entry name" value="Glyceraldehyde-3-phosphate dehydrogenase-like, C-terminal domain"/>
    <property type="match status" value="1"/>
</dbReference>
<sequence>MRVDSADRVLRFVLAGAAGRMGRAIEGLAVEDPLLTIVALVDSHEIEDDRWRRRLGEVADPADGVIEFTHAGGLAAIATVCAERGWPLVSGTTSLTEEDHAGLARAAETIPILQASNLSLGIALMRRCLASIGREAPEGTELEILEIHHGAKRDAPSGTARTLYETWSQARGGHAIKKEGRSGLAGPRSPEEVGIHALRLGEVVGEHRCYLALPGGERLELAHSVTRRESFARGAFLALRRLVGRPPGFYSVDEIFLD</sequence>
<dbReference type="InterPro" id="IPR023940">
    <property type="entry name" value="DHDPR_bac"/>
</dbReference>
<dbReference type="GO" id="GO:0009089">
    <property type="term" value="P:lysine biosynthetic process via diaminopimelate"/>
    <property type="evidence" value="ECO:0007669"/>
    <property type="project" value="UniProtKB-UniRule"/>
</dbReference>
<feature type="domain" description="Dihydrodipicolinate reductase C-terminal" evidence="15">
    <location>
        <begin position="121"/>
        <end position="255"/>
    </location>
</feature>
<dbReference type="InterPro" id="IPR000846">
    <property type="entry name" value="DapB_N"/>
</dbReference>
<evidence type="ECO:0000256" key="10">
    <source>
        <dbReference type="ARBA" id="ARBA00038983"/>
    </source>
</evidence>
<comment type="pathway">
    <text evidence="9">Amino-acid biosynthesis; L-lysine biosynthesis via DAP pathway; (S)-tetrahydrodipicolinate from L-aspartate: step 4/4.</text>
</comment>
<dbReference type="Gene3D" id="3.40.50.720">
    <property type="entry name" value="NAD(P)-binding Rossmann-like Domain"/>
    <property type="match status" value="1"/>
</dbReference>
<dbReference type="PANTHER" id="PTHR20836">
    <property type="entry name" value="DIHYDRODIPICOLINATE REDUCTASE"/>
    <property type="match status" value="1"/>
</dbReference>
<keyword evidence="3" id="KW-0028">Amino-acid biosynthesis</keyword>
<keyword evidence="8" id="KW-0457">Lysine biosynthesis</keyword>
<dbReference type="InterPro" id="IPR022664">
    <property type="entry name" value="DapB_N_CS"/>
</dbReference>
<evidence type="ECO:0000313" key="17">
    <source>
        <dbReference type="Proteomes" id="UP000777784"/>
    </source>
</evidence>
<dbReference type="SUPFAM" id="SSF51735">
    <property type="entry name" value="NAD(P)-binding Rossmann-fold domains"/>
    <property type="match status" value="1"/>
</dbReference>
<evidence type="ECO:0000256" key="4">
    <source>
        <dbReference type="ARBA" id="ARBA00022857"/>
    </source>
</evidence>
<dbReference type="GO" id="GO:0019877">
    <property type="term" value="P:diaminopimelate biosynthetic process"/>
    <property type="evidence" value="ECO:0007669"/>
    <property type="project" value="UniProtKB-KW"/>
</dbReference>
<dbReference type="PANTHER" id="PTHR20836:SF0">
    <property type="entry name" value="4-HYDROXY-TETRAHYDRODIPICOLINATE REDUCTASE 1, CHLOROPLASTIC-RELATED"/>
    <property type="match status" value="1"/>
</dbReference>
<evidence type="ECO:0000256" key="5">
    <source>
        <dbReference type="ARBA" id="ARBA00022915"/>
    </source>
</evidence>
<evidence type="ECO:0000256" key="8">
    <source>
        <dbReference type="ARBA" id="ARBA00023154"/>
    </source>
</evidence>
<comment type="similarity">
    <text evidence="1">Belongs to the DapB family.</text>
</comment>
<dbReference type="Pfam" id="PF05173">
    <property type="entry name" value="DapB_C"/>
    <property type="match status" value="1"/>
</dbReference>
<evidence type="ECO:0000256" key="1">
    <source>
        <dbReference type="ARBA" id="ARBA00006642"/>
    </source>
</evidence>
<keyword evidence="7" id="KW-0520">NAD</keyword>
<organism evidence="16 17">
    <name type="scientific">Eiseniibacteriota bacterium</name>
    <dbReference type="NCBI Taxonomy" id="2212470"/>
    <lineage>
        <taxon>Bacteria</taxon>
        <taxon>Candidatus Eiseniibacteriota</taxon>
    </lineage>
</organism>
<dbReference type="PIRSF" id="PIRSF000161">
    <property type="entry name" value="DHPR"/>
    <property type="match status" value="1"/>
</dbReference>
<dbReference type="GO" id="GO:0008839">
    <property type="term" value="F:4-hydroxy-tetrahydrodipicolinate reductase"/>
    <property type="evidence" value="ECO:0007669"/>
    <property type="project" value="UniProtKB-UniRule"/>
</dbReference>
<evidence type="ECO:0000256" key="9">
    <source>
        <dbReference type="ARBA" id="ARBA00037922"/>
    </source>
</evidence>
<feature type="domain" description="Dihydrodipicolinate reductase N-terminal" evidence="14">
    <location>
        <begin position="11"/>
        <end position="117"/>
    </location>
</feature>
<dbReference type="EC" id="1.17.1.8" evidence="10 13"/>
<keyword evidence="6 16" id="KW-0560">Oxidoreductase</keyword>
<comment type="catalytic activity">
    <reaction evidence="11">
        <text>(S)-2,3,4,5-tetrahydrodipicolinate + NADP(+) + H2O = (2S,4S)-4-hydroxy-2,3,4,5-tetrahydrodipicolinate + NADPH + H(+)</text>
        <dbReference type="Rhea" id="RHEA:35331"/>
        <dbReference type="ChEBI" id="CHEBI:15377"/>
        <dbReference type="ChEBI" id="CHEBI:15378"/>
        <dbReference type="ChEBI" id="CHEBI:16845"/>
        <dbReference type="ChEBI" id="CHEBI:57783"/>
        <dbReference type="ChEBI" id="CHEBI:58349"/>
        <dbReference type="ChEBI" id="CHEBI:67139"/>
        <dbReference type="EC" id="1.17.1.8"/>
    </reaction>
</comment>
<dbReference type="PROSITE" id="PS01298">
    <property type="entry name" value="DAPB"/>
    <property type="match status" value="1"/>
</dbReference>
<evidence type="ECO:0000259" key="15">
    <source>
        <dbReference type="Pfam" id="PF05173"/>
    </source>
</evidence>
<gene>
    <name evidence="16" type="primary">dapB</name>
    <name evidence="16" type="ORF">KJ970_05140</name>
</gene>
<evidence type="ECO:0000256" key="13">
    <source>
        <dbReference type="NCBIfam" id="TIGR00036"/>
    </source>
</evidence>
<reference evidence="16" key="1">
    <citation type="submission" date="2021-05" db="EMBL/GenBank/DDBJ databases">
        <title>Energy efficiency and biological interactions define the core microbiome of deep oligotrophic groundwater.</title>
        <authorList>
            <person name="Mehrshad M."/>
            <person name="Lopez-Fernandez M."/>
            <person name="Bell E."/>
            <person name="Bernier-Latmani R."/>
            <person name="Bertilsson S."/>
            <person name="Dopson M."/>
        </authorList>
    </citation>
    <scope>NUCLEOTIDE SEQUENCE</scope>
    <source>
        <strain evidence="16">Modern_marine.mb.64</strain>
    </source>
</reference>
<dbReference type="Pfam" id="PF01113">
    <property type="entry name" value="DapB_N"/>
    <property type="match status" value="1"/>
</dbReference>
<keyword evidence="4" id="KW-0521">NADP</keyword>
<keyword evidence="2" id="KW-0963">Cytoplasm</keyword>
<evidence type="ECO:0000256" key="11">
    <source>
        <dbReference type="ARBA" id="ARBA00049080"/>
    </source>
</evidence>
<evidence type="ECO:0000256" key="6">
    <source>
        <dbReference type="ARBA" id="ARBA00023002"/>
    </source>
</evidence>
<accession>A0A948W5D5</accession>
<dbReference type="InterPro" id="IPR022663">
    <property type="entry name" value="DapB_C"/>
</dbReference>
<dbReference type="NCBIfam" id="TIGR00036">
    <property type="entry name" value="dapB"/>
    <property type="match status" value="1"/>
</dbReference>
<protein>
    <recommendedName>
        <fullName evidence="10 13">4-hydroxy-tetrahydrodipicolinate reductase</fullName>
        <ecNumber evidence="10 13">1.17.1.8</ecNumber>
    </recommendedName>
</protein>
<dbReference type="Proteomes" id="UP000777784">
    <property type="component" value="Unassembled WGS sequence"/>
</dbReference>
<keyword evidence="5" id="KW-0220">Diaminopimelate biosynthesis</keyword>
<comment type="caution">
    <text evidence="16">The sequence shown here is derived from an EMBL/GenBank/DDBJ whole genome shotgun (WGS) entry which is preliminary data.</text>
</comment>
<name>A0A948W5D5_UNCEI</name>
<comment type="catalytic activity">
    <reaction evidence="12">
        <text>(S)-2,3,4,5-tetrahydrodipicolinate + NAD(+) + H2O = (2S,4S)-4-hydroxy-2,3,4,5-tetrahydrodipicolinate + NADH + H(+)</text>
        <dbReference type="Rhea" id="RHEA:35323"/>
        <dbReference type="ChEBI" id="CHEBI:15377"/>
        <dbReference type="ChEBI" id="CHEBI:15378"/>
        <dbReference type="ChEBI" id="CHEBI:16845"/>
        <dbReference type="ChEBI" id="CHEBI:57540"/>
        <dbReference type="ChEBI" id="CHEBI:57945"/>
        <dbReference type="ChEBI" id="CHEBI:67139"/>
        <dbReference type="EC" id="1.17.1.8"/>
    </reaction>
</comment>
<dbReference type="CDD" id="cd02274">
    <property type="entry name" value="DHDPR_N"/>
    <property type="match status" value="1"/>
</dbReference>
<evidence type="ECO:0000256" key="2">
    <source>
        <dbReference type="ARBA" id="ARBA00022490"/>
    </source>
</evidence>
<evidence type="ECO:0000256" key="12">
    <source>
        <dbReference type="ARBA" id="ARBA00049396"/>
    </source>
</evidence>
<evidence type="ECO:0000256" key="3">
    <source>
        <dbReference type="ARBA" id="ARBA00022605"/>
    </source>
</evidence>
<evidence type="ECO:0000256" key="7">
    <source>
        <dbReference type="ARBA" id="ARBA00023027"/>
    </source>
</evidence>
<evidence type="ECO:0000313" key="16">
    <source>
        <dbReference type="EMBL" id="MBU2690294.1"/>
    </source>
</evidence>
<dbReference type="Gene3D" id="3.30.360.10">
    <property type="entry name" value="Dihydrodipicolinate Reductase, domain 2"/>
    <property type="match status" value="1"/>
</dbReference>